<comment type="function">
    <text evidence="7">Cytochromes P450 are a group of heme-thiolate monooxygenases. They oxidize a variety of structurally unrelated compounds, including steroids, fatty acids, and xenobiotics.</text>
</comment>
<organism evidence="10">
    <name type="scientific">Medioppia subpectinata</name>
    <dbReference type="NCBI Taxonomy" id="1979941"/>
    <lineage>
        <taxon>Eukaryota</taxon>
        <taxon>Metazoa</taxon>
        <taxon>Ecdysozoa</taxon>
        <taxon>Arthropoda</taxon>
        <taxon>Chelicerata</taxon>
        <taxon>Arachnida</taxon>
        <taxon>Acari</taxon>
        <taxon>Acariformes</taxon>
        <taxon>Sarcoptiformes</taxon>
        <taxon>Oribatida</taxon>
        <taxon>Brachypylina</taxon>
        <taxon>Oppioidea</taxon>
        <taxon>Oppiidae</taxon>
        <taxon>Medioppia</taxon>
    </lineage>
</organism>
<keyword evidence="4 9" id="KW-0560">Oxidoreductase</keyword>
<dbReference type="GO" id="GO:0020037">
    <property type="term" value="F:heme binding"/>
    <property type="evidence" value="ECO:0007669"/>
    <property type="project" value="InterPro"/>
</dbReference>
<dbReference type="Gene3D" id="1.10.630.10">
    <property type="entry name" value="Cytochrome P450"/>
    <property type="match status" value="1"/>
</dbReference>
<dbReference type="Proteomes" id="UP000759131">
    <property type="component" value="Unassembled WGS sequence"/>
</dbReference>
<evidence type="ECO:0000256" key="2">
    <source>
        <dbReference type="ARBA" id="ARBA00022617"/>
    </source>
</evidence>
<evidence type="ECO:0000313" key="11">
    <source>
        <dbReference type="Proteomes" id="UP000759131"/>
    </source>
</evidence>
<sequence length="518" mass="59286">MYLFNYSKYCRLINYWSERNISGPKPIPYFGNTLSPILKGKQCVEMEWYKTYGRLYGVYEFAKPGLRVSDPVLIKQILVKDFHTFRNRRQDADKIAVFKNTLNRARDGHWKRIRALISPTFTSGKLKHMYPLINECCRDFLAALNTDVSTGRTEVELKEIMGAYSMDVIASCAFATKTNTYSNPNNPFTTKCKAMFIERPFISFLSLILPTFIINNKLWKVMVKDPDLYAKFFLDISRDLIFERKNSGKTYNDFLQLLIDVEREDSNTTTGADSVASDALEGHHVNEGVDEQMAEKQALSGVVEKKLTEKEILGQCFLFFAAGYETTATTLSYCVYELALNPDIQDLLVAETKEAFNYKGNIDYDTLCRLPLLDAVLSETLRHYPPVLRLEREAMDDVVLTRGGNESIKIEKGVSMEIPIYSIHHDPDHYPNPFAFKPDRFLPENRHNIKPYTYLPFGSGPRNCIAMRFGLLEAKLVLAKMIQQFRFYSVPNTDVPVVFNAGSILLEPKRLVVGVGLR</sequence>
<dbReference type="InterPro" id="IPR002401">
    <property type="entry name" value="Cyt_P450_E_grp-I"/>
</dbReference>
<evidence type="ECO:0000256" key="4">
    <source>
        <dbReference type="ARBA" id="ARBA00023002"/>
    </source>
</evidence>
<keyword evidence="2 8" id="KW-0349">Heme</keyword>
<dbReference type="GO" id="GO:0005506">
    <property type="term" value="F:iron ion binding"/>
    <property type="evidence" value="ECO:0007669"/>
    <property type="project" value="InterPro"/>
</dbReference>
<dbReference type="InterPro" id="IPR001128">
    <property type="entry name" value="Cyt_P450"/>
</dbReference>
<dbReference type="PANTHER" id="PTHR24302">
    <property type="entry name" value="CYTOCHROME P450 FAMILY 3"/>
    <property type="match status" value="1"/>
</dbReference>
<evidence type="ECO:0000256" key="1">
    <source>
        <dbReference type="ARBA" id="ARBA00010617"/>
    </source>
</evidence>
<comment type="similarity">
    <text evidence="1 9">Belongs to the cytochrome P450 family.</text>
</comment>
<evidence type="ECO:0000313" key="10">
    <source>
        <dbReference type="EMBL" id="CAD7626922.1"/>
    </source>
</evidence>
<dbReference type="InterPro" id="IPR017972">
    <property type="entry name" value="Cyt_P450_CS"/>
</dbReference>
<dbReference type="PRINTS" id="PR00385">
    <property type="entry name" value="P450"/>
</dbReference>
<dbReference type="SUPFAM" id="SSF48264">
    <property type="entry name" value="Cytochrome P450"/>
    <property type="match status" value="1"/>
</dbReference>
<keyword evidence="5 8" id="KW-0408">Iron</keyword>
<dbReference type="PANTHER" id="PTHR24302:SF15">
    <property type="entry name" value="FATTY-ACID PEROXYGENASE"/>
    <property type="match status" value="1"/>
</dbReference>
<evidence type="ECO:0008006" key="12">
    <source>
        <dbReference type="Google" id="ProtNLM"/>
    </source>
</evidence>
<dbReference type="Pfam" id="PF00067">
    <property type="entry name" value="p450"/>
    <property type="match status" value="1"/>
</dbReference>
<reference evidence="10" key="1">
    <citation type="submission" date="2020-11" db="EMBL/GenBank/DDBJ databases">
        <authorList>
            <person name="Tran Van P."/>
        </authorList>
    </citation>
    <scope>NUCLEOTIDE SEQUENCE</scope>
</reference>
<dbReference type="PROSITE" id="PS00086">
    <property type="entry name" value="CYTOCHROME_P450"/>
    <property type="match status" value="1"/>
</dbReference>
<dbReference type="InterPro" id="IPR036396">
    <property type="entry name" value="Cyt_P450_sf"/>
</dbReference>
<feature type="binding site" description="axial binding residue" evidence="8">
    <location>
        <position position="464"/>
    </location>
    <ligand>
        <name>heme</name>
        <dbReference type="ChEBI" id="CHEBI:30413"/>
    </ligand>
    <ligandPart>
        <name>Fe</name>
        <dbReference type="ChEBI" id="CHEBI:18248"/>
    </ligandPart>
</feature>
<protein>
    <recommendedName>
        <fullName evidence="12">Cytochrome P450</fullName>
    </recommendedName>
</protein>
<dbReference type="CDD" id="cd11055">
    <property type="entry name" value="CYP3A-like"/>
    <property type="match status" value="1"/>
</dbReference>
<evidence type="ECO:0000256" key="6">
    <source>
        <dbReference type="ARBA" id="ARBA00023033"/>
    </source>
</evidence>
<dbReference type="AlphaFoldDB" id="A0A7R9KPY9"/>
<comment type="cofactor">
    <cofactor evidence="8">
        <name>heme</name>
        <dbReference type="ChEBI" id="CHEBI:30413"/>
    </cofactor>
</comment>
<proteinExistence type="inferred from homology"/>
<dbReference type="PRINTS" id="PR00463">
    <property type="entry name" value="EP450I"/>
</dbReference>
<evidence type="ECO:0000256" key="8">
    <source>
        <dbReference type="PIRSR" id="PIRSR602401-1"/>
    </source>
</evidence>
<keyword evidence="3 8" id="KW-0479">Metal-binding</keyword>
<evidence type="ECO:0000256" key="9">
    <source>
        <dbReference type="RuleBase" id="RU000461"/>
    </source>
</evidence>
<dbReference type="GO" id="GO:0008395">
    <property type="term" value="F:steroid hydroxylase activity"/>
    <property type="evidence" value="ECO:0007669"/>
    <property type="project" value="TreeGrafter"/>
</dbReference>
<evidence type="ECO:0000256" key="3">
    <source>
        <dbReference type="ARBA" id="ARBA00022723"/>
    </source>
</evidence>
<dbReference type="OrthoDB" id="6428965at2759"/>
<evidence type="ECO:0000256" key="5">
    <source>
        <dbReference type="ARBA" id="ARBA00023004"/>
    </source>
</evidence>
<evidence type="ECO:0000256" key="7">
    <source>
        <dbReference type="ARBA" id="ARBA00043906"/>
    </source>
</evidence>
<dbReference type="EMBL" id="CAJPIZ010004274">
    <property type="protein sequence ID" value="CAG2107352.1"/>
    <property type="molecule type" value="Genomic_DNA"/>
</dbReference>
<dbReference type="GO" id="GO:0016705">
    <property type="term" value="F:oxidoreductase activity, acting on paired donors, with incorporation or reduction of molecular oxygen"/>
    <property type="evidence" value="ECO:0007669"/>
    <property type="project" value="InterPro"/>
</dbReference>
<dbReference type="InterPro" id="IPR050705">
    <property type="entry name" value="Cytochrome_P450_3A"/>
</dbReference>
<gene>
    <name evidence="10" type="ORF">OSB1V03_LOCUS7354</name>
</gene>
<accession>A0A7R9KPY9</accession>
<name>A0A7R9KPY9_9ACAR</name>
<dbReference type="EMBL" id="OC858849">
    <property type="protein sequence ID" value="CAD7626922.1"/>
    <property type="molecule type" value="Genomic_DNA"/>
</dbReference>
<keyword evidence="11" id="KW-1185">Reference proteome</keyword>
<keyword evidence="6 9" id="KW-0503">Monooxygenase</keyword>